<dbReference type="AlphaFoldDB" id="A0A3N1PUX9"/>
<dbReference type="Proteomes" id="UP000268033">
    <property type="component" value="Unassembled WGS sequence"/>
</dbReference>
<keyword evidence="2" id="KW-1185">Reference proteome</keyword>
<dbReference type="RefSeq" id="WP_123420403.1">
    <property type="nucleotide sequence ID" value="NZ_RJUL01000001.1"/>
</dbReference>
<organism evidence="1 2">
    <name type="scientific">Gallaecimonas pentaromativorans</name>
    <dbReference type="NCBI Taxonomy" id="584787"/>
    <lineage>
        <taxon>Bacteria</taxon>
        <taxon>Pseudomonadati</taxon>
        <taxon>Pseudomonadota</taxon>
        <taxon>Gammaproteobacteria</taxon>
        <taxon>Enterobacterales</taxon>
        <taxon>Gallaecimonadaceae</taxon>
        <taxon>Gallaecimonas</taxon>
    </lineage>
</organism>
<accession>A0A3N1PUX9</accession>
<dbReference type="STRING" id="584787.GCA_001247655_01846"/>
<name>A0A3N1PUX9_9GAMM</name>
<evidence type="ECO:0000313" key="2">
    <source>
        <dbReference type="Proteomes" id="UP000268033"/>
    </source>
</evidence>
<protein>
    <submittedName>
        <fullName evidence="1">Uncharacterized protein</fullName>
    </submittedName>
</protein>
<gene>
    <name evidence="1" type="ORF">EDC28_101253</name>
</gene>
<dbReference type="EMBL" id="RJUL01000001">
    <property type="protein sequence ID" value="ROQ30567.1"/>
    <property type="molecule type" value="Genomic_DNA"/>
</dbReference>
<sequence length="148" mass="16605">MQRYTFRRFNPVGHFQTATQMQGPYHPHGTDRMNAILATNHAPYGTVGYGVNAAITGIFTGAHTAGQTHIGTVFGAPQTQHLLQQPNTWANNRAVAQVEHTYWRGVRDNPNERFGNRFAATFATMFTPGMRAGIQMTFGEARRMWNNH</sequence>
<evidence type="ECO:0000313" key="1">
    <source>
        <dbReference type="EMBL" id="ROQ30567.1"/>
    </source>
</evidence>
<comment type="caution">
    <text evidence="1">The sequence shown here is derived from an EMBL/GenBank/DDBJ whole genome shotgun (WGS) entry which is preliminary data.</text>
</comment>
<reference evidence="1 2" key="1">
    <citation type="submission" date="2018-11" db="EMBL/GenBank/DDBJ databases">
        <title>Genomic Encyclopedia of Type Strains, Phase IV (KMG-IV): sequencing the most valuable type-strain genomes for metagenomic binning, comparative biology and taxonomic classification.</title>
        <authorList>
            <person name="Goeker M."/>
        </authorList>
    </citation>
    <scope>NUCLEOTIDE SEQUENCE [LARGE SCALE GENOMIC DNA]</scope>
    <source>
        <strain evidence="1 2">DSM 21945</strain>
    </source>
</reference>
<proteinExistence type="predicted"/>